<sequence>MTALETRPAVDGGARAARPPRRLPRLPRRPRPPGPGRSRTRPATRPDERTAPVASALTMLALVCLWPAAQLLFLGALSHERAQELLYRDLRTQVASATAPIGPVVPVGDPVALLRIPSLGLEEVVVEGTASGDTLDGPGHRRDTVLPGQVGTSVVYGRAATYGGPFADLPDLRAGDAVEVTGAQGAVTFRVLGVRRAGDPLPAPAGEGAARLTLVTAEGEGRFAAVSPGSAVYVDAEAREGFPAPPGRPTAVPESERAMATDEGAVPLLALHLALLVALVLAVVAARQRWSTVLVWVLATPIALALSWATTDVAVRLLPNVL</sequence>
<feature type="region of interest" description="Disordered" evidence="2">
    <location>
        <begin position="1"/>
        <end position="50"/>
    </location>
</feature>
<reference evidence="4" key="1">
    <citation type="submission" date="2023-06" db="EMBL/GenBank/DDBJ databases">
        <title>Draft genome sequence of Nocardioides sp. SOB77.</title>
        <authorList>
            <person name="Zhang G."/>
        </authorList>
    </citation>
    <scope>NUCLEOTIDE SEQUENCE</scope>
    <source>
        <strain evidence="4">SOB77</strain>
    </source>
</reference>
<keyword evidence="5" id="KW-1185">Reference proteome</keyword>
<dbReference type="InterPro" id="IPR005754">
    <property type="entry name" value="Sortase"/>
</dbReference>
<dbReference type="Gene3D" id="2.40.260.10">
    <property type="entry name" value="Sortase"/>
    <property type="match status" value="1"/>
</dbReference>
<evidence type="ECO:0000313" key="4">
    <source>
        <dbReference type="EMBL" id="MDN4172041.1"/>
    </source>
</evidence>
<keyword evidence="1" id="KW-0378">Hydrolase</keyword>
<proteinExistence type="predicted"/>
<feature type="transmembrane region" description="Helical" evidence="3">
    <location>
        <begin position="293"/>
        <end position="315"/>
    </location>
</feature>
<protein>
    <submittedName>
        <fullName evidence="4">Sortase</fullName>
    </submittedName>
</protein>
<keyword evidence="3" id="KW-0472">Membrane</keyword>
<keyword evidence="3" id="KW-0812">Transmembrane</keyword>
<accession>A0ABT8FBJ6</accession>
<dbReference type="Pfam" id="PF04203">
    <property type="entry name" value="Sortase"/>
    <property type="match status" value="1"/>
</dbReference>
<evidence type="ECO:0000256" key="2">
    <source>
        <dbReference type="SAM" id="MobiDB-lite"/>
    </source>
</evidence>
<evidence type="ECO:0000313" key="5">
    <source>
        <dbReference type="Proteomes" id="UP001168620"/>
    </source>
</evidence>
<evidence type="ECO:0000256" key="1">
    <source>
        <dbReference type="ARBA" id="ARBA00022801"/>
    </source>
</evidence>
<dbReference type="EMBL" id="JAUHJQ010000001">
    <property type="protein sequence ID" value="MDN4172041.1"/>
    <property type="molecule type" value="Genomic_DNA"/>
</dbReference>
<name>A0ABT8FBJ6_9ACTN</name>
<feature type="transmembrane region" description="Helical" evidence="3">
    <location>
        <begin position="265"/>
        <end position="287"/>
    </location>
</feature>
<evidence type="ECO:0000256" key="3">
    <source>
        <dbReference type="SAM" id="Phobius"/>
    </source>
</evidence>
<dbReference type="RefSeq" id="WP_300950952.1">
    <property type="nucleotide sequence ID" value="NZ_JAUHJQ010000001.1"/>
</dbReference>
<gene>
    <name evidence="4" type="ORF">QWY28_03710</name>
</gene>
<comment type="caution">
    <text evidence="4">The sequence shown here is derived from an EMBL/GenBank/DDBJ whole genome shotgun (WGS) entry which is preliminary data.</text>
</comment>
<keyword evidence="3" id="KW-1133">Transmembrane helix</keyword>
<feature type="compositionally biased region" description="Basic residues" evidence="2">
    <location>
        <begin position="18"/>
        <end position="31"/>
    </location>
</feature>
<dbReference type="InterPro" id="IPR023365">
    <property type="entry name" value="Sortase_dom-sf"/>
</dbReference>
<dbReference type="SUPFAM" id="SSF63817">
    <property type="entry name" value="Sortase"/>
    <property type="match status" value="1"/>
</dbReference>
<dbReference type="Proteomes" id="UP001168620">
    <property type="component" value="Unassembled WGS sequence"/>
</dbReference>
<organism evidence="4 5">
    <name type="scientific">Nocardioides oceani</name>
    <dbReference type="NCBI Taxonomy" id="3058369"/>
    <lineage>
        <taxon>Bacteria</taxon>
        <taxon>Bacillati</taxon>
        <taxon>Actinomycetota</taxon>
        <taxon>Actinomycetes</taxon>
        <taxon>Propionibacteriales</taxon>
        <taxon>Nocardioidaceae</taxon>
        <taxon>Nocardioides</taxon>
    </lineage>
</organism>